<evidence type="ECO:0000313" key="2">
    <source>
        <dbReference type="Proteomes" id="UP000729402"/>
    </source>
</evidence>
<organism evidence="1 2">
    <name type="scientific">Zizania palustris</name>
    <name type="common">Northern wild rice</name>
    <dbReference type="NCBI Taxonomy" id="103762"/>
    <lineage>
        <taxon>Eukaryota</taxon>
        <taxon>Viridiplantae</taxon>
        <taxon>Streptophyta</taxon>
        <taxon>Embryophyta</taxon>
        <taxon>Tracheophyta</taxon>
        <taxon>Spermatophyta</taxon>
        <taxon>Magnoliopsida</taxon>
        <taxon>Liliopsida</taxon>
        <taxon>Poales</taxon>
        <taxon>Poaceae</taxon>
        <taxon>BOP clade</taxon>
        <taxon>Oryzoideae</taxon>
        <taxon>Oryzeae</taxon>
        <taxon>Zizaniinae</taxon>
        <taxon>Zizania</taxon>
    </lineage>
</organism>
<sequence>MQGGVSGFQNVPVTRAVVLASGLLSVVFSAQRRVRTLGLSYQKHFMSIAKAAAKGFRCSSMAVDGHLLQLLLSLCNY</sequence>
<dbReference type="Proteomes" id="UP000729402">
    <property type="component" value="Unassembled WGS sequence"/>
</dbReference>
<reference evidence="1" key="1">
    <citation type="journal article" date="2021" name="bioRxiv">
        <title>Whole Genome Assembly and Annotation of Northern Wild Rice, Zizania palustris L., Supports a Whole Genome Duplication in the Zizania Genus.</title>
        <authorList>
            <person name="Haas M."/>
            <person name="Kono T."/>
            <person name="Macchietto M."/>
            <person name="Millas R."/>
            <person name="McGilp L."/>
            <person name="Shao M."/>
            <person name="Duquette J."/>
            <person name="Hirsch C.N."/>
            <person name="Kimball J."/>
        </authorList>
    </citation>
    <scope>NUCLEOTIDE SEQUENCE</scope>
    <source>
        <tissue evidence="1">Fresh leaf tissue</tissue>
    </source>
</reference>
<dbReference type="EMBL" id="JAAALK010000286">
    <property type="protein sequence ID" value="KAG8062064.1"/>
    <property type="molecule type" value="Genomic_DNA"/>
</dbReference>
<name>A0A8J5SUP5_ZIZPA</name>
<dbReference type="OrthoDB" id="272778at2759"/>
<protein>
    <submittedName>
        <fullName evidence="1">Uncharacterized protein</fullName>
    </submittedName>
</protein>
<accession>A0A8J5SUP5</accession>
<comment type="caution">
    <text evidence="1">The sequence shown here is derived from an EMBL/GenBank/DDBJ whole genome shotgun (WGS) entry which is preliminary data.</text>
</comment>
<evidence type="ECO:0000313" key="1">
    <source>
        <dbReference type="EMBL" id="KAG8062064.1"/>
    </source>
</evidence>
<gene>
    <name evidence="1" type="ORF">GUJ93_ZPchr0003g17276</name>
</gene>
<reference evidence="1" key="2">
    <citation type="submission" date="2021-02" db="EMBL/GenBank/DDBJ databases">
        <authorList>
            <person name="Kimball J.A."/>
            <person name="Haas M.W."/>
            <person name="Macchietto M."/>
            <person name="Kono T."/>
            <person name="Duquette J."/>
            <person name="Shao M."/>
        </authorList>
    </citation>
    <scope>NUCLEOTIDE SEQUENCE</scope>
    <source>
        <tissue evidence="1">Fresh leaf tissue</tissue>
    </source>
</reference>
<dbReference type="AlphaFoldDB" id="A0A8J5SUP5"/>
<proteinExistence type="predicted"/>
<keyword evidence="2" id="KW-1185">Reference proteome</keyword>